<evidence type="ECO:0000313" key="5">
    <source>
        <dbReference type="EMBL" id="KAH7094420.1"/>
    </source>
</evidence>
<dbReference type="Gene3D" id="3.30.559.10">
    <property type="entry name" value="Chloramphenicol acetyltransferase-like domain"/>
    <property type="match status" value="2"/>
</dbReference>
<evidence type="ECO:0000256" key="3">
    <source>
        <dbReference type="ARBA" id="ARBA00022679"/>
    </source>
</evidence>
<dbReference type="Proteomes" id="UP000813461">
    <property type="component" value="Unassembled WGS sequence"/>
</dbReference>
<comment type="caution">
    <text evidence="5">The sequence shown here is derived from an EMBL/GenBank/DDBJ whole genome shotgun (WGS) entry which is preliminary data.</text>
</comment>
<comment type="similarity">
    <text evidence="2">Belongs to the plant acyltransferase family.</text>
</comment>
<dbReference type="PANTHER" id="PTHR31896">
    <property type="entry name" value="FAMILY REGULATORY PROTEIN, PUTATIVE (AFU_ORTHOLOGUE AFUA_3G14730)-RELATED"/>
    <property type="match status" value="1"/>
</dbReference>
<name>A0A8K0W4Q7_9PLEO</name>
<evidence type="ECO:0000256" key="4">
    <source>
        <dbReference type="ARBA" id="ARBA00023315"/>
    </source>
</evidence>
<dbReference type="AlphaFoldDB" id="A0A8K0W4Q7"/>
<keyword evidence="6" id="KW-1185">Reference proteome</keyword>
<dbReference type="InterPro" id="IPR023213">
    <property type="entry name" value="CAT-like_dom_sf"/>
</dbReference>
<protein>
    <submittedName>
        <fullName evidence="5">Uncharacterized protein</fullName>
    </submittedName>
</protein>
<keyword evidence="3" id="KW-0808">Transferase</keyword>
<evidence type="ECO:0000313" key="6">
    <source>
        <dbReference type="Proteomes" id="UP000813461"/>
    </source>
</evidence>
<dbReference type="OrthoDB" id="21502at2759"/>
<dbReference type="InterPro" id="IPR051283">
    <property type="entry name" value="Sec_Metabolite_Acyltrans"/>
</dbReference>
<organism evidence="5 6">
    <name type="scientific">Paraphoma chrysanthemicola</name>
    <dbReference type="NCBI Taxonomy" id="798071"/>
    <lineage>
        <taxon>Eukaryota</taxon>
        <taxon>Fungi</taxon>
        <taxon>Dikarya</taxon>
        <taxon>Ascomycota</taxon>
        <taxon>Pezizomycotina</taxon>
        <taxon>Dothideomycetes</taxon>
        <taxon>Pleosporomycetidae</taxon>
        <taxon>Pleosporales</taxon>
        <taxon>Pleosporineae</taxon>
        <taxon>Phaeosphaeriaceae</taxon>
        <taxon>Paraphoma</taxon>
    </lineage>
</organism>
<evidence type="ECO:0000256" key="2">
    <source>
        <dbReference type="ARBA" id="ARBA00009861"/>
    </source>
</evidence>
<dbReference type="EMBL" id="JAGMVJ010000001">
    <property type="protein sequence ID" value="KAH7094420.1"/>
    <property type="molecule type" value="Genomic_DNA"/>
</dbReference>
<sequence>MAFFLRLLKGAPAQAPGPTFDDDEIFPVGMLDGTKTLRNIVVTWTLRFNDVLDADLLHSSLSRLLETGDWRKAGGRLRLKDDGSLEIYVPKTFTAERPVISHSRQTFDTTIEQHPLAKDLPIATEAPSLHANSRDFQTFAIAPDAPTQLDDFLAGDVPLLSLQISSFNNATLVGLSYPHLLMDVMGQQALVRSWSLLLAGRETDIPRLLGAREDIIAQIANEAVEEEYLLKKQQLKGWSLATFGMRFAWDMLMNRVVETRTIYLPKSAMTKLTLRARESIPKEKNSLEAPFISEGDVLTAWGIRALALSLPQPRPITALHALNARFRFKTLIDAPGIYMQNLAVAAFAFIPADVARGPLGPIALANREHLMAQATEPQIRASLRELRQQAGNGPVDPATMLYSDPNAVLMPLTNWTKADFFNVVDFSPAVLKSGSGKPGALVYHHASSTRASASERNILVVFGKDREGGYWLSGSLLPGAWMELEESLKGL</sequence>
<comment type="pathway">
    <text evidence="1">Secondary metabolite biosynthesis.</text>
</comment>
<keyword evidence="4" id="KW-0012">Acyltransferase</keyword>
<dbReference type="GO" id="GO:0016746">
    <property type="term" value="F:acyltransferase activity"/>
    <property type="evidence" value="ECO:0007669"/>
    <property type="project" value="UniProtKB-KW"/>
</dbReference>
<reference evidence="5" key="1">
    <citation type="journal article" date="2021" name="Nat. Commun.">
        <title>Genetic determinants of endophytism in the Arabidopsis root mycobiome.</title>
        <authorList>
            <person name="Mesny F."/>
            <person name="Miyauchi S."/>
            <person name="Thiergart T."/>
            <person name="Pickel B."/>
            <person name="Atanasova L."/>
            <person name="Karlsson M."/>
            <person name="Huettel B."/>
            <person name="Barry K.W."/>
            <person name="Haridas S."/>
            <person name="Chen C."/>
            <person name="Bauer D."/>
            <person name="Andreopoulos W."/>
            <person name="Pangilinan J."/>
            <person name="LaButti K."/>
            <person name="Riley R."/>
            <person name="Lipzen A."/>
            <person name="Clum A."/>
            <person name="Drula E."/>
            <person name="Henrissat B."/>
            <person name="Kohler A."/>
            <person name="Grigoriev I.V."/>
            <person name="Martin F.M."/>
            <person name="Hacquard S."/>
        </authorList>
    </citation>
    <scope>NUCLEOTIDE SEQUENCE</scope>
    <source>
        <strain evidence="5">MPI-SDFR-AT-0120</strain>
    </source>
</reference>
<gene>
    <name evidence="5" type="ORF">FB567DRAFT_3133</name>
</gene>
<accession>A0A8K0W4Q7</accession>
<dbReference type="PANTHER" id="PTHR31896:SF69">
    <property type="entry name" value="FAMILY REGULATORY PROTEIN, PUTATIVE (AFU_ORTHOLOGUE AFUA_3G14730)-RELATED"/>
    <property type="match status" value="1"/>
</dbReference>
<proteinExistence type="inferred from homology"/>
<evidence type="ECO:0000256" key="1">
    <source>
        <dbReference type="ARBA" id="ARBA00005179"/>
    </source>
</evidence>